<dbReference type="PANTHER" id="PTHR21310">
    <property type="entry name" value="AMINOGLYCOSIDE PHOSPHOTRANSFERASE-RELATED-RELATED"/>
    <property type="match status" value="1"/>
</dbReference>
<dbReference type="AlphaFoldDB" id="A0A0M1P3G9"/>
<dbReference type="GO" id="GO:0016740">
    <property type="term" value="F:transferase activity"/>
    <property type="evidence" value="ECO:0007669"/>
    <property type="project" value="UniProtKB-KW"/>
</dbReference>
<dbReference type="InterPro" id="IPR002575">
    <property type="entry name" value="Aminoglycoside_PTrfase"/>
</dbReference>
<sequence>MGRQLWDADWEITKPLVQQLIHHQFPQLSSLPIQEIGNGWDNSVFRIGDDYVFRFPRRQIAVSLLRTEARILPKLENYITIPYSKPLFFGEGSEEYPFPFLGYTYLSGKFPIGISDKARKQSTVTLARFLKNLHAFPVTTAQQEGVLFDQRNLTDLAERKDKMLSFLDHLTLFITQEELNEIAEYLHGITLDRVKPQHVLIHGDLHFKNMLVDDTGKLTGIIDWGDVNIGHPACDLSIAYSFLPPASRHAFYEIYGEVDEETQILAQMIAVYIPMLILMQAINDKEEVIALEAKSIIQRAIANS</sequence>
<accession>A0A0M1P3G9</accession>
<keyword evidence="2" id="KW-0808">Transferase</keyword>
<dbReference type="RefSeq" id="WP_054402060.1">
    <property type="nucleotide sequence ID" value="NZ_LIUT01000001.1"/>
</dbReference>
<feature type="domain" description="Aminoglycoside phosphotransferase" evidence="1">
    <location>
        <begin position="33"/>
        <end position="259"/>
    </location>
</feature>
<protein>
    <submittedName>
        <fullName evidence="2">Aminoglycoside phosphotransferase</fullName>
    </submittedName>
</protein>
<dbReference type="Pfam" id="PF01636">
    <property type="entry name" value="APH"/>
    <property type="match status" value="1"/>
</dbReference>
<dbReference type="InterPro" id="IPR011009">
    <property type="entry name" value="Kinase-like_dom_sf"/>
</dbReference>
<proteinExistence type="predicted"/>
<dbReference type="SUPFAM" id="SSF56112">
    <property type="entry name" value="Protein kinase-like (PK-like)"/>
    <property type="match status" value="1"/>
</dbReference>
<dbReference type="Gene3D" id="3.90.1200.10">
    <property type="match status" value="1"/>
</dbReference>
<dbReference type="Gene3D" id="3.30.200.20">
    <property type="entry name" value="Phosphorylase Kinase, domain 1"/>
    <property type="match status" value="1"/>
</dbReference>
<name>A0A0M1P3G9_9BACL</name>
<organism evidence="2 3">
    <name type="scientific">Paenibacillus solani</name>
    <dbReference type="NCBI Taxonomy" id="1705565"/>
    <lineage>
        <taxon>Bacteria</taxon>
        <taxon>Bacillati</taxon>
        <taxon>Bacillota</taxon>
        <taxon>Bacilli</taxon>
        <taxon>Bacillales</taxon>
        <taxon>Paenibacillaceae</taxon>
        <taxon>Paenibacillus</taxon>
    </lineage>
</organism>
<evidence type="ECO:0000313" key="3">
    <source>
        <dbReference type="Proteomes" id="UP000036932"/>
    </source>
</evidence>
<gene>
    <name evidence="2" type="ORF">AM231_07515</name>
</gene>
<dbReference type="OrthoDB" id="3806873at2"/>
<dbReference type="Proteomes" id="UP000036932">
    <property type="component" value="Unassembled WGS sequence"/>
</dbReference>
<reference evidence="3" key="1">
    <citation type="submission" date="2015-08" db="EMBL/GenBank/DDBJ databases">
        <title>Genome sequencing project for genomic taxonomy and phylogenomics of Bacillus-like bacteria.</title>
        <authorList>
            <person name="Liu B."/>
            <person name="Wang J."/>
            <person name="Zhu Y."/>
            <person name="Liu G."/>
            <person name="Chen Q."/>
            <person name="Chen Z."/>
            <person name="Lan J."/>
            <person name="Che J."/>
            <person name="Ge C."/>
            <person name="Shi H."/>
            <person name="Pan Z."/>
            <person name="Liu X."/>
        </authorList>
    </citation>
    <scope>NUCLEOTIDE SEQUENCE [LARGE SCALE GENOMIC DNA]</scope>
    <source>
        <strain evidence="3">FJAT-22460</strain>
    </source>
</reference>
<keyword evidence="3" id="KW-1185">Reference proteome</keyword>
<evidence type="ECO:0000313" key="2">
    <source>
        <dbReference type="EMBL" id="KOR89031.1"/>
    </source>
</evidence>
<comment type="caution">
    <text evidence="2">The sequence shown here is derived from an EMBL/GenBank/DDBJ whole genome shotgun (WGS) entry which is preliminary data.</text>
</comment>
<dbReference type="CDD" id="cd05155">
    <property type="entry name" value="APH_ChoK_like_1"/>
    <property type="match status" value="1"/>
</dbReference>
<dbReference type="InterPro" id="IPR051678">
    <property type="entry name" value="AGP_Transferase"/>
</dbReference>
<dbReference type="PANTHER" id="PTHR21310:SF42">
    <property type="entry name" value="BIFUNCTIONAL AAC_APH"/>
    <property type="match status" value="1"/>
</dbReference>
<dbReference type="EMBL" id="LIUT01000001">
    <property type="protein sequence ID" value="KOR89031.1"/>
    <property type="molecule type" value="Genomic_DNA"/>
</dbReference>
<evidence type="ECO:0000259" key="1">
    <source>
        <dbReference type="Pfam" id="PF01636"/>
    </source>
</evidence>
<dbReference type="PATRIC" id="fig|1705565.3.peg.3424"/>